<dbReference type="AlphaFoldDB" id="A0A166QL64"/>
<evidence type="ECO:0000256" key="1">
    <source>
        <dbReference type="SAM" id="Phobius"/>
    </source>
</evidence>
<dbReference type="RefSeq" id="WP_063340504.1">
    <property type="nucleotide sequence ID" value="NZ_LUKJ01000002.1"/>
</dbReference>
<feature type="transmembrane region" description="Helical" evidence="1">
    <location>
        <begin position="12"/>
        <end position="35"/>
    </location>
</feature>
<dbReference type="EMBL" id="LUKJ01000002">
    <property type="protein sequence ID" value="KZN20460.1"/>
    <property type="molecule type" value="Genomic_DNA"/>
</dbReference>
<keyword evidence="1" id="KW-0472">Membrane</keyword>
<evidence type="ECO:0000313" key="2">
    <source>
        <dbReference type="EMBL" id="KZN20460.1"/>
    </source>
</evidence>
<sequence>MASSVVSGILQISKAAIVVALLCFIALTLATFIAINKSHNRTACLMSAQAVEECPVPSRWENLLRRVIGPDVKEIS</sequence>
<reference evidence="3" key="1">
    <citation type="submission" date="2016-03" db="EMBL/GenBank/DDBJ databases">
        <authorList>
            <person name="Ray J."/>
            <person name="Price M."/>
            <person name="Deutschbauer A."/>
        </authorList>
    </citation>
    <scope>NUCLEOTIDE SEQUENCE [LARGE SCALE GENOMIC DNA]</scope>
    <source>
        <strain evidence="3">FW300-N1B4</strain>
    </source>
</reference>
<comment type="caution">
    <text evidence="2">The sequence shown here is derived from an EMBL/GenBank/DDBJ whole genome shotgun (WGS) entry which is preliminary data.</text>
</comment>
<dbReference type="Proteomes" id="UP000076489">
    <property type="component" value="Unassembled WGS sequence"/>
</dbReference>
<accession>A0A166QL64</accession>
<evidence type="ECO:0000313" key="3">
    <source>
        <dbReference type="Proteomes" id="UP000076489"/>
    </source>
</evidence>
<reference evidence="2 3" key="2">
    <citation type="journal article" date="2018" name="Nature">
        <title>Mutant phenotypes for thousands of bacterial genes of unknown function.</title>
        <authorList>
            <person name="Price M.N."/>
            <person name="Wetmore K.M."/>
            <person name="Waters R.J."/>
            <person name="Callaghan M."/>
            <person name="Ray J."/>
            <person name="Liu H."/>
            <person name="Kuehl J.V."/>
            <person name="Melnyk R.A."/>
            <person name="Lamson J.S."/>
            <person name="Suh Y."/>
            <person name="Carlson H.K."/>
            <person name="Esquivel Z."/>
            <person name="Sadeeshkumar H."/>
            <person name="Chakraborty R."/>
            <person name="Zane G.M."/>
            <person name="Rubin B.E."/>
            <person name="Wall J.D."/>
            <person name="Visel A."/>
            <person name="Bristow J."/>
            <person name="Blow M.J."/>
            <person name="Arkin A.P."/>
            <person name="Deutschbauer A.M."/>
        </authorList>
    </citation>
    <scope>NUCLEOTIDE SEQUENCE [LARGE SCALE GENOMIC DNA]</scope>
    <source>
        <strain evidence="2 3">FW300-N1B4</strain>
    </source>
</reference>
<organism evidence="2 3">
    <name type="scientific">Pseudomonas fluorescens</name>
    <dbReference type="NCBI Taxonomy" id="294"/>
    <lineage>
        <taxon>Bacteria</taxon>
        <taxon>Pseudomonadati</taxon>
        <taxon>Pseudomonadota</taxon>
        <taxon>Gammaproteobacteria</taxon>
        <taxon>Pseudomonadales</taxon>
        <taxon>Pseudomonadaceae</taxon>
        <taxon>Pseudomonas</taxon>
    </lineage>
</organism>
<protein>
    <submittedName>
        <fullName evidence="2">Uncharacterized protein</fullName>
    </submittedName>
</protein>
<name>A0A166QL64_PSEFL</name>
<keyword evidence="1" id="KW-1133">Transmembrane helix</keyword>
<proteinExistence type="predicted"/>
<keyword evidence="1" id="KW-0812">Transmembrane</keyword>
<gene>
    <name evidence="2" type="ORF">A1D17_02655</name>
</gene>